<dbReference type="Pfam" id="PF08843">
    <property type="entry name" value="AbiEii"/>
    <property type="match status" value="1"/>
</dbReference>
<name>A0ABU0UAR5_9SPHI</name>
<gene>
    <name evidence="1" type="ORF">QE382_003913</name>
</gene>
<comment type="caution">
    <text evidence="1">The sequence shown here is derived from an EMBL/GenBank/DDBJ whole genome shotgun (WGS) entry which is preliminary data.</text>
</comment>
<reference evidence="1 2" key="1">
    <citation type="submission" date="2023-07" db="EMBL/GenBank/DDBJ databases">
        <title>Functional and genomic diversity of the sorghum phyllosphere microbiome.</title>
        <authorList>
            <person name="Shade A."/>
        </authorList>
    </citation>
    <scope>NUCLEOTIDE SEQUENCE [LARGE SCALE GENOMIC DNA]</scope>
    <source>
        <strain evidence="1 2">SORGH_AS_0892</strain>
    </source>
</reference>
<organism evidence="1 2">
    <name type="scientific">Sphingobacterium zeae</name>
    <dbReference type="NCBI Taxonomy" id="1776859"/>
    <lineage>
        <taxon>Bacteria</taxon>
        <taxon>Pseudomonadati</taxon>
        <taxon>Bacteroidota</taxon>
        <taxon>Sphingobacteriia</taxon>
        <taxon>Sphingobacteriales</taxon>
        <taxon>Sphingobacteriaceae</taxon>
        <taxon>Sphingobacterium</taxon>
    </lineage>
</organism>
<evidence type="ECO:0000313" key="2">
    <source>
        <dbReference type="Proteomes" id="UP001244640"/>
    </source>
</evidence>
<dbReference type="Gene3D" id="3.10.450.620">
    <property type="entry name" value="JHP933, nucleotidyltransferase-like core domain"/>
    <property type="match status" value="1"/>
</dbReference>
<dbReference type="Proteomes" id="UP001244640">
    <property type="component" value="Unassembled WGS sequence"/>
</dbReference>
<dbReference type="InterPro" id="IPR014942">
    <property type="entry name" value="AbiEii"/>
</dbReference>
<keyword evidence="2" id="KW-1185">Reference proteome</keyword>
<dbReference type="EMBL" id="JAUTBA010000001">
    <property type="protein sequence ID" value="MDQ1151929.1"/>
    <property type="molecule type" value="Genomic_DNA"/>
</dbReference>
<accession>A0ABU0UAR5</accession>
<evidence type="ECO:0000313" key="1">
    <source>
        <dbReference type="EMBL" id="MDQ1151929.1"/>
    </source>
</evidence>
<protein>
    <submittedName>
        <fullName evidence="1">Nucleotidyltransferase component of viral defense system</fullName>
    </submittedName>
</protein>
<proteinExistence type="predicted"/>
<sequence length="276" mass="32528">MKGGIALSKCFKLIKRTPEDIDFVVARKKGETDSRLKSKLKRIGSILCKELPEIQIEGLTKKMGMNRKTAHSYWKLHNENFCPESNLVTIDYSWLGESNPHSKYSFNSLIGDALQETDQKATINQYQLFPFEMNVLDPFRTFCEKIMSLVRFSYSDDPIINLSKKVKHVYDLYYLLQYEKFQHFLQSEDFFKMLLNVANRDAKSLRNNNHWLKYQPVDSLFFHKLNENWDTHFSQVYSTKFSIFESGQLPPDYLILEKLNLIKNRLNSLPWDIAIL</sequence>